<dbReference type="GeneID" id="25565241"/>
<dbReference type="AlphaFoldDB" id="A0A0L0DBH5"/>
<organism evidence="2 3">
    <name type="scientific">Thecamonas trahens ATCC 50062</name>
    <dbReference type="NCBI Taxonomy" id="461836"/>
    <lineage>
        <taxon>Eukaryota</taxon>
        <taxon>Apusozoa</taxon>
        <taxon>Apusomonadida</taxon>
        <taxon>Apusomonadidae</taxon>
        <taxon>Thecamonas</taxon>
    </lineage>
</organism>
<dbReference type="Proteomes" id="UP000054408">
    <property type="component" value="Unassembled WGS sequence"/>
</dbReference>
<evidence type="ECO:0000313" key="3">
    <source>
        <dbReference type="Proteomes" id="UP000054408"/>
    </source>
</evidence>
<evidence type="ECO:0000313" key="2">
    <source>
        <dbReference type="EMBL" id="KNC49687.1"/>
    </source>
</evidence>
<gene>
    <name evidence="2" type="ORF">AMSG_05948</name>
</gene>
<feature type="region of interest" description="Disordered" evidence="1">
    <location>
        <begin position="103"/>
        <end position="129"/>
    </location>
</feature>
<reference evidence="2 3" key="1">
    <citation type="submission" date="2010-05" db="EMBL/GenBank/DDBJ databases">
        <title>The Genome Sequence of Thecamonas trahens ATCC 50062.</title>
        <authorList>
            <consortium name="The Broad Institute Genome Sequencing Platform"/>
            <person name="Russ C."/>
            <person name="Cuomo C."/>
            <person name="Shea T."/>
            <person name="Young S.K."/>
            <person name="Zeng Q."/>
            <person name="Koehrsen M."/>
            <person name="Haas B."/>
            <person name="Borodovsky M."/>
            <person name="Guigo R."/>
            <person name="Alvarado L."/>
            <person name="Berlin A."/>
            <person name="Bochicchio J."/>
            <person name="Borenstein D."/>
            <person name="Chapman S."/>
            <person name="Chen Z."/>
            <person name="Freedman E."/>
            <person name="Gellesch M."/>
            <person name="Goldberg J."/>
            <person name="Griggs A."/>
            <person name="Gujja S."/>
            <person name="Heilman E."/>
            <person name="Heiman D."/>
            <person name="Hepburn T."/>
            <person name="Howarth C."/>
            <person name="Jen D."/>
            <person name="Larson L."/>
            <person name="Mehta T."/>
            <person name="Park D."/>
            <person name="Pearson M."/>
            <person name="Roberts A."/>
            <person name="Saif S."/>
            <person name="Shenoy N."/>
            <person name="Sisk P."/>
            <person name="Stolte C."/>
            <person name="Sykes S."/>
            <person name="Thomson T."/>
            <person name="Walk T."/>
            <person name="White J."/>
            <person name="Yandava C."/>
            <person name="Burger G."/>
            <person name="Gray M.W."/>
            <person name="Holland P.W.H."/>
            <person name="King N."/>
            <person name="Lang F.B.F."/>
            <person name="Roger A.J."/>
            <person name="Ruiz-Trillo I."/>
            <person name="Lander E."/>
            <person name="Nusbaum C."/>
        </authorList>
    </citation>
    <scope>NUCLEOTIDE SEQUENCE [LARGE SCALE GENOMIC DNA]</scope>
    <source>
        <strain evidence="2 3">ATCC 50062</strain>
    </source>
</reference>
<evidence type="ECO:0000256" key="1">
    <source>
        <dbReference type="SAM" id="MobiDB-lite"/>
    </source>
</evidence>
<dbReference type="EMBL" id="GL349457">
    <property type="protein sequence ID" value="KNC49687.1"/>
    <property type="molecule type" value="Genomic_DNA"/>
</dbReference>
<sequence length="207" mass="23280">MSRNPRQRRERRAKMSEEDEMAFYEKRFRERNPNFRRGTGGAGVISMNTPALVESMLDLAEMNPYDIDSVTDKDAVALSLLDDPTLPDEDRAVLAAALRRKGVLRNRPPPSSSSAVRGRGRGPDSRSRSRLTVPWFAGARVITANQDIVVYLSWLQSGPELRLNKVLCRVRNTTGAEQYVIPTTTALFYSRRRPGQGSWSRMAGARL</sequence>
<proteinExistence type="predicted"/>
<accession>A0A0L0DBH5</accession>
<name>A0A0L0DBH5_THETB</name>
<protein>
    <submittedName>
        <fullName evidence="2">Uncharacterized protein</fullName>
    </submittedName>
</protein>
<dbReference type="RefSeq" id="XP_013757483.1">
    <property type="nucleotide sequence ID" value="XM_013902029.1"/>
</dbReference>
<keyword evidence="3" id="KW-1185">Reference proteome</keyword>